<dbReference type="PANTHER" id="PTHR33744">
    <property type="entry name" value="CARBOHYDRATE DIACID REGULATOR"/>
    <property type="match status" value="1"/>
</dbReference>
<accession>A0ABS1MC95</accession>
<dbReference type="Proteomes" id="UP000602198">
    <property type="component" value="Unassembled WGS sequence"/>
</dbReference>
<evidence type="ECO:0000313" key="3">
    <source>
        <dbReference type="EMBL" id="MBL1078283.1"/>
    </source>
</evidence>
<dbReference type="PANTHER" id="PTHR33744:SF7">
    <property type="entry name" value="PUCR FAMILY TRANSCRIPTIONAL REGULATOR"/>
    <property type="match status" value="1"/>
</dbReference>
<organism evidence="3 4">
    <name type="scientific">Nocardia acididurans</name>
    <dbReference type="NCBI Taxonomy" id="2802282"/>
    <lineage>
        <taxon>Bacteria</taxon>
        <taxon>Bacillati</taxon>
        <taxon>Actinomycetota</taxon>
        <taxon>Actinomycetes</taxon>
        <taxon>Mycobacteriales</taxon>
        <taxon>Nocardiaceae</taxon>
        <taxon>Nocardia</taxon>
    </lineage>
</organism>
<dbReference type="Pfam" id="PF14361">
    <property type="entry name" value="RsbRD_N"/>
    <property type="match status" value="1"/>
</dbReference>
<dbReference type="EMBL" id="JAERRJ010000011">
    <property type="protein sequence ID" value="MBL1078283.1"/>
    <property type="molecule type" value="Genomic_DNA"/>
</dbReference>
<keyword evidence="4" id="KW-1185">Reference proteome</keyword>
<feature type="domain" description="RsbT co-antagonist protein RsbRD N-terminal" evidence="2">
    <location>
        <begin position="32"/>
        <end position="140"/>
    </location>
</feature>
<reference evidence="3 4" key="1">
    <citation type="submission" date="2021-01" db="EMBL/GenBank/DDBJ databases">
        <title>WGS of actinomycetes isolated from Thailand.</title>
        <authorList>
            <person name="Thawai C."/>
        </authorList>
    </citation>
    <scope>NUCLEOTIDE SEQUENCE [LARGE SCALE GENOMIC DNA]</scope>
    <source>
        <strain evidence="3 4">LPG 2</strain>
    </source>
</reference>
<dbReference type="InterPro" id="IPR042070">
    <property type="entry name" value="PucR_C-HTH_sf"/>
</dbReference>
<dbReference type="Pfam" id="PF13556">
    <property type="entry name" value="HTH_30"/>
    <property type="match status" value="1"/>
</dbReference>
<dbReference type="RefSeq" id="WP_201953296.1">
    <property type="nucleotide sequence ID" value="NZ_JAERRJ010000011.1"/>
</dbReference>
<dbReference type="InterPro" id="IPR051448">
    <property type="entry name" value="CdaR-like_regulators"/>
</dbReference>
<evidence type="ECO:0000259" key="2">
    <source>
        <dbReference type="Pfam" id="PF14361"/>
    </source>
</evidence>
<evidence type="ECO:0000259" key="1">
    <source>
        <dbReference type="Pfam" id="PF13556"/>
    </source>
</evidence>
<sequence>MTNYSLADSANTDDERWLWPVVIERIRARATQLAGQFNIEVPPYNVLPHSMLDADFMPAVQLNIELFFRCLADGTEPTEDDLRPLVDRAVRLVRDGMSIEEILTNYRHGVAFFWSQLIPMLDRHEYALLPELGLRVTNHTGLVISHIASALVGDARQPRWDLLVRQSEIAADLLAGRDPGGWARDPEIPIADAFLVAVIRLGEPSPGTLTGLRTRIGGLAGTLLHRDPGGWTALVPMRPQDAADPVRALLSRLALRDNRSHPEFWIGVAAAPTHAGVPAAHAEARIVAETARCLVRPETVCRRQDMMFEYAIASGGAALPTLAAVLDPLDEQPLLVDTLDAYIDNQFNHNAVARSLFIHRNTVTYRLSRITDLTGFDPQDPTGMSTLLAARVARRLRAKAFRA</sequence>
<dbReference type="Gene3D" id="1.10.10.2840">
    <property type="entry name" value="PucR C-terminal helix-turn-helix domain"/>
    <property type="match status" value="1"/>
</dbReference>
<evidence type="ECO:0000313" key="4">
    <source>
        <dbReference type="Proteomes" id="UP000602198"/>
    </source>
</evidence>
<comment type="caution">
    <text evidence="3">The sequence shown here is derived from an EMBL/GenBank/DDBJ whole genome shotgun (WGS) entry which is preliminary data.</text>
</comment>
<name>A0ABS1MC95_9NOCA</name>
<gene>
    <name evidence="3" type="ORF">JK358_28135</name>
</gene>
<protein>
    <submittedName>
        <fullName evidence="3">Helix-turn-helix domain-containing protein</fullName>
    </submittedName>
</protein>
<dbReference type="InterPro" id="IPR025751">
    <property type="entry name" value="RsbRD_N_dom"/>
</dbReference>
<proteinExistence type="predicted"/>
<feature type="domain" description="PucR C-terminal helix-turn-helix" evidence="1">
    <location>
        <begin position="335"/>
        <end position="390"/>
    </location>
</feature>
<dbReference type="InterPro" id="IPR025736">
    <property type="entry name" value="PucR_C-HTH_dom"/>
</dbReference>